<dbReference type="Proteomes" id="UP000250275">
    <property type="component" value="Unassembled WGS sequence"/>
</dbReference>
<name>A0A310S9S2_9HYME</name>
<accession>A0A310S9S2</accession>
<organism evidence="1 2">
    <name type="scientific">Eufriesea mexicana</name>
    <dbReference type="NCBI Taxonomy" id="516756"/>
    <lineage>
        <taxon>Eukaryota</taxon>
        <taxon>Metazoa</taxon>
        <taxon>Ecdysozoa</taxon>
        <taxon>Arthropoda</taxon>
        <taxon>Hexapoda</taxon>
        <taxon>Insecta</taxon>
        <taxon>Pterygota</taxon>
        <taxon>Neoptera</taxon>
        <taxon>Endopterygota</taxon>
        <taxon>Hymenoptera</taxon>
        <taxon>Apocrita</taxon>
        <taxon>Aculeata</taxon>
        <taxon>Apoidea</taxon>
        <taxon>Anthophila</taxon>
        <taxon>Apidae</taxon>
        <taxon>Eufriesea</taxon>
    </lineage>
</organism>
<sequence length="181" mass="21223">MLKLEAALLDENDGVLYPPRLLKAIILNNPFAAIIPTIIVLENEEVKDSSKTETVAVKDFNLLSFGEEAEEDNEESVILTVEPPELAIEKRKENRSSNWESDDEVKAKEELEVIKKEKELVYCLHYKYVMESRNFYFYIYIFRAMKERIKNKLRDTNKEPKKVENYKINDVEDDKDIKGNE</sequence>
<evidence type="ECO:0000313" key="1">
    <source>
        <dbReference type="EMBL" id="OAD46920.1"/>
    </source>
</evidence>
<evidence type="ECO:0000313" key="2">
    <source>
        <dbReference type="Proteomes" id="UP000250275"/>
    </source>
</evidence>
<reference evidence="1 2" key="1">
    <citation type="submission" date="2015-07" db="EMBL/GenBank/DDBJ databases">
        <title>The genome of Eufriesea mexicana.</title>
        <authorList>
            <person name="Pan H."/>
            <person name="Kapheim K."/>
        </authorList>
    </citation>
    <scope>NUCLEOTIDE SEQUENCE [LARGE SCALE GENOMIC DNA]</scope>
    <source>
        <strain evidence="1">0111107269</strain>
        <tissue evidence="1">Whole body</tissue>
    </source>
</reference>
<protein>
    <submittedName>
        <fullName evidence="1">Peptidyl-prolyl isomerase cwc27</fullName>
    </submittedName>
</protein>
<dbReference type="AlphaFoldDB" id="A0A310S9S2"/>
<keyword evidence="1" id="KW-0413">Isomerase</keyword>
<dbReference type="EMBL" id="KQ822099">
    <property type="protein sequence ID" value="OAD46920.1"/>
    <property type="molecule type" value="Genomic_DNA"/>
</dbReference>
<keyword evidence="2" id="KW-1185">Reference proteome</keyword>
<gene>
    <name evidence="1" type="ORF">WN48_09438</name>
</gene>
<dbReference type="GO" id="GO:0016853">
    <property type="term" value="F:isomerase activity"/>
    <property type="evidence" value="ECO:0007669"/>
    <property type="project" value="UniProtKB-KW"/>
</dbReference>
<proteinExistence type="predicted"/>